<dbReference type="PROSITE" id="PS50263">
    <property type="entry name" value="CN_HYDROLASE"/>
    <property type="match status" value="1"/>
</dbReference>
<organism evidence="2 3">
    <name type="scientific">Mangrovibacter plantisponsor</name>
    <dbReference type="NCBI Taxonomy" id="451513"/>
    <lineage>
        <taxon>Bacteria</taxon>
        <taxon>Pseudomonadati</taxon>
        <taxon>Pseudomonadota</taxon>
        <taxon>Gammaproteobacteria</taxon>
        <taxon>Enterobacterales</taxon>
        <taxon>Enterobacteriaceae</taxon>
        <taxon>Mangrovibacter</taxon>
    </lineage>
</organism>
<dbReference type="InterPro" id="IPR036526">
    <property type="entry name" value="C-N_Hydrolase_sf"/>
</dbReference>
<dbReference type="GO" id="GO:0016787">
    <property type="term" value="F:hydrolase activity"/>
    <property type="evidence" value="ECO:0007669"/>
    <property type="project" value="UniProtKB-KW"/>
</dbReference>
<dbReference type="Proteomes" id="UP000246744">
    <property type="component" value="Unassembled WGS sequence"/>
</dbReference>
<dbReference type="OrthoDB" id="9760188at2"/>
<dbReference type="InterPro" id="IPR003010">
    <property type="entry name" value="C-N_Hydrolase"/>
</dbReference>
<name>A0A317PZD3_9ENTR</name>
<dbReference type="AlphaFoldDB" id="A0A317PZD3"/>
<evidence type="ECO:0000313" key="3">
    <source>
        <dbReference type="Proteomes" id="UP000246744"/>
    </source>
</evidence>
<dbReference type="EMBL" id="QGTS01000008">
    <property type="protein sequence ID" value="PWW07668.1"/>
    <property type="molecule type" value="Genomic_DNA"/>
</dbReference>
<evidence type="ECO:0000313" key="2">
    <source>
        <dbReference type="EMBL" id="PWW07668.1"/>
    </source>
</evidence>
<dbReference type="Gene3D" id="3.60.110.10">
    <property type="entry name" value="Carbon-nitrogen hydrolase"/>
    <property type="match status" value="1"/>
</dbReference>
<reference evidence="2 3" key="1">
    <citation type="submission" date="2018-05" db="EMBL/GenBank/DDBJ databases">
        <title>Genomic Encyclopedia of Type Strains, Phase IV (KMG-IV): sequencing the most valuable type-strain genomes for metagenomic binning, comparative biology and taxonomic classification.</title>
        <authorList>
            <person name="Goeker M."/>
        </authorList>
    </citation>
    <scope>NUCLEOTIDE SEQUENCE [LARGE SCALE GENOMIC DNA]</scope>
    <source>
        <strain evidence="2 3">DSM 19579</strain>
    </source>
</reference>
<feature type="domain" description="CN hydrolase" evidence="1">
    <location>
        <begin position="4"/>
        <end position="234"/>
    </location>
</feature>
<gene>
    <name evidence="2" type="ORF">DES37_10893</name>
</gene>
<proteinExistence type="predicted"/>
<accession>A0A317PZD3</accession>
<protein>
    <submittedName>
        <fullName evidence="2">Putative amidohydrolase</fullName>
    </submittedName>
</protein>
<dbReference type="Pfam" id="PF00795">
    <property type="entry name" value="CN_hydrolase"/>
    <property type="match status" value="1"/>
</dbReference>
<evidence type="ECO:0000259" key="1">
    <source>
        <dbReference type="PROSITE" id="PS50263"/>
    </source>
</evidence>
<sequence>MRQWSVAAAQCCSPQSNLPETVAHHVRFIRHAGLNDVDVLMFPDNSLPLSEILNSGQEAQTLWLASLQDAAARYGVITILSSGNEGGVAITPENGVQNLSCATLVCLAEDVFCQVEGTPVINISGGKVALGINGQPGEEIWPRGAVDEGADIYLTASAVNELQWNWVSSALQRWALKYQLPILMANNTSATSPGKSACWDDRGQLLIRAEKEEVLVICRRNAEKWQGEILPLVN</sequence>
<dbReference type="RefSeq" id="WP_110026340.1">
    <property type="nucleotide sequence ID" value="NZ_QGTS01000008.1"/>
</dbReference>
<keyword evidence="3" id="KW-1185">Reference proteome</keyword>
<dbReference type="SUPFAM" id="SSF56317">
    <property type="entry name" value="Carbon-nitrogen hydrolase"/>
    <property type="match status" value="1"/>
</dbReference>
<keyword evidence="2" id="KW-0378">Hydrolase</keyword>
<comment type="caution">
    <text evidence="2">The sequence shown here is derived from an EMBL/GenBank/DDBJ whole genome shotgun (WGS) entry which is preliminary data.</text>
</comment>